<evidence type="ECO:0000313" key="1">
    <source>
        <dbReference type="EMBL" id="RDB31825.1"/>
    </source>
</evidence>
<sequence length="292" mass="32457">MSDWLEELSQKLLGANRTAGWTTLRDPEKEVLFANKIFSKAPFLSSYRLNFVSAQKSGLEGVGSNPCYARVELTGVADSAHLFIPYDHLTNLCVQSFGEAAAQDSDFLHAFLKFFLVEALLHLQKHPLLMGRAASLLECHAGVSLENFKVFKPASAVDLIWSTENNSAYLPMRLVFSPAFEKSWKENWARSEGAQREYLSRLKALPVTLHLQAAFAELSPKDVSQLAVGDWIVLEKVGFDSTHDWVTVMIFAEGIQIGVGTFDGKELTVRDLSPSATHQAIQGKRDAQNRKV</sequence>
<evidence type="ECO:0000313" key="2">
    <source>
        <dbReference type="Proteomes" id="UP000253816"/>
    </source>
</evidence>
<evidence type="ECO:0008006" key="3">
    <source>
        <dbReference type="Google" id="ProtNLM"/>
    </source>
</evidence>
<dbReference type="AlphaFoldDB" id="A0A369KGJ3"/>
<accession>A0A369KGJ3</accession>
<comment type="caution">
    <text evidence="1">The sequence shown here is derived from an EMBL/GenBank/DDBJ whole genome shotgun (WGS) entry which is preliminary data.</text>
</comment>
<dbReference type="Proteomes" id="UP000253816">
    <property type="component" value="Unassembled WGS sequence"/>
</dbReference>
<protein>
    <recommendedName>
        <fullName evidence="3">Flagellar motor switch protein FliN-like C-terminal domain-containing protein</fullName>
    </recommendedName>
</protein>
<dbReference type="RefSeq" id="WP_114544072.1">
    <property type="nucleotide sequence ID" value="NZ_QQBG01000007.1"/>
</dbReference>
<dbReference type="OrthoDB" id="20867at2"/>
<organism evidence="1 2">
    <name type="scientific">Candidatus Similichlamydia laticola</name>
    <dbReference type="NCBI Taxonomy" id="2170265"/>
    <lineage>
        <taxon>Bacteria</taxon>
        <taxon>Pseudomonadati</taxon>
        <taxon>Chlamydiota</taxon>
        <taxon>Chlamydiia</taxon>
        <taxon>Parachlamydiales</taxon>
        <taxon>Candidatus Parilichlamydiaceae</taxon>
        <taxon>Candidatus Similichlamydia</taxon>
    </lineage>
</organism>
<gene>
    <name evidence="1" type="ORF">HAT2_00066</name>
</gene>
<name>A0A369KGJ3_9BACT</name>
<reference evidence="1 2" key="1">
    <citation type="submission" date="2018-07" db="EMBL/GenBank/DDBJ databases">
        <title>Comparative genomics of the Candidatus Parilichlamydiaceae reveals evidence of convergent evolution and genome reduction in the phylum Chlamydiae.</title>
        <authorList>
            <person name="Taylor-Brown A."/>
            <person name="Polkinghorne A."/>
        </authorList>
    </citation>
    <scope>NUCLEOTIDE SEQUENCE [LARGE SCALE GENOMIC DNA]</scope>
    <source>
        <strain evidence="1 2">Hat2</strain>
    </source>
</reference>
<keyword evidence="2" id="KW-1185">Reference proteome</keyword>
<dbReference type="EMBL" id="QQBG01000007">
    <property type="protein sequence ID" value="RDB31825.1"/>
    <property type="molecule type" value="Genomic_DNA"/>
</dbReference>
<proteinExistence type="predicted"/>